<dbReference type="PANTHER" id="PTHR37984">
    <property type="entry name" value="PROTEIN CBG26694"/>
    <property type="match status" value="1"/>
</dbReference>
<dbReference type="SUPFAM" id="SSF56672">
    <property type="entry name" value="DNA/RNA polymerases"/>
    <property type="match status" value="1"/>
</dbReference>
<evidence type="ECO:0000256" key="4">
    <source>
        <dbReference type="ARBA" id="ARBA00022759"/>
    </source>
</evidence>
<evidence type="ECO:0000313" key="9">
    <source>
        <dbReference type="Proteomes" id="UP000198211"/>
    </source>
</evidence>
<dbReference type="InterPro" id="IPR050951">
    <property type="entry name" value="Retrovirus_Pol_polyprotein"/>
</dbReference>
<evidence type="ECO:0000313" key="8">
    <source>
        <dbReference type="EMBL" id="OWZ12276.1"/>
    </source>
</evidence>
<dbReference type="Pfam" id="PF17917">
    <property type="entry name" value="RT_RNaseH"/>
    <property type="match status" value="1"/>
</dbReference>
<feature type="domain" description="Reverse transcriptase RNase H-like" evidence="7">
    <location>
        <begin position="70"/>
        <end position="148"/>
    </location>
</feature>
<keyword evidence="4" id="KW-0255">Endonuclease</keyword>
<keyword evidence="6" id="KW-0695">RNA-directed DNA polymerase</keyword>
<reference evidence="9" key="1">
    <citation type="submission" date="2017-03" db="EMBL/GenBank/DDBJ databases">
        <title>Phytopthora megakarya and P. palmivora, two closely related causual agents of cacao black pod achieved similar genome size and gene model numbers by different mechanisms.</title>
        <authorList>
            <person name="Ali S."/>
            <person name="Shao J."/>
            <person name="Larry D.J."/>
            <person name="Kronmiller B."/>
            <person name="Shen D."/>
            <person name="Strem M.D."/>
            <person name="Melnick R.L."/>
            <person name="Guiltinan M.J."/>
            <person name="Tyler B.M."/>
            <person name="Meinhardt L.W."/>
            <person name="Bailey B.A."/>
        </authorList>
    </citation>
    <scope>NUCLEOTIDE SEQUENCE [LARGE SCALE GENOMIC DNA]</scope>
    <source>
        <strain evidence="9">zdho120</strain>
    </source>
</reference>
<dbReference type="GO" id="GO:0016787">
    <property type="term" value="F:hydrolase activity"/>
    <property type="evidence" value="ECO:0007669"/>
    <property type="project" value="UniProtKB-KW"/>
</dbReference>
<keyword evidence="2" id="KW-0548">Nucleotidyltransferase</keyword>
<evidence type="ECO:0000256" key="5">
    <source>
        <dbReference type="ARBA" id="ARBA00022801"/>
    </source>
</evidence>
<gene>
    <name evidence="8" type="ORF">PHMEG_00014592</name>
</gene>
<name>A0A225W3K6_9STRA</name>
<keyword evidence="1" id="KW-0808">Transferase</keyword>
<sequence>MFSASVRNMLSDSNHVCFADEEEQMKREDPIQRRSTEELEGAEAEAVQSTCVVPSGFHQTDTSTHRCKQVVNGIERPIAYTNRKMNPADYPTQRQALLAIVHAFAAFRIYFLDKPPIVETDRKSLEGRFTQKMANRRLARRYGILAEYQPSFSYLPVAKNRIADALSRRPDLQLETKFFHEQFGDQ</sequence>
<dbReference type="CDD" id="cd09274">
    <property type="entry name" value="RNase_HI_RT_Ty3"/>
    <property type="match status" value="1"/>
</dbReference>
<dbReference type="InterPro" id="IPR043502">
    <property type="entry name" value="DNA/RNA_pol_sf"/>
</dbReference>
<evidence type="ECO:0000256" key="3">
    <source>
        <dbReference type="ARBA" id="ARBA00022722"/>
    </source>
</evidence>
<dbReference type="PANTHER" id="PTHR37984:SF5">
    <property type="entry name" value="PROTEIN NYNRIN-LIKE"/>
    <property type="match status" value="1"/>
</dbReference>
<keyword evidence="9" id="KW-1185">Reference proteome</keyword>
<dbReference type="GO" id="GO:0004519">
    <property type="term" value="F:endonuclease activity"/>
    <property type="evidence" value="ECO:0007669"/>
    <property type="project" value="UniProtKB-KW"/>
</dbReference>
<evidence type="ECO:0000259" key="7">
    <source>
        <dbReference type="Pfam" id="PF17917"/>
    </source>
</evidence>
<protein>
    <submittedName>
        <fullName evidence="8">Retrotransposon nucleocapsid protein</fullName>
    </submittedName>
</protein>
<dbReference type="InterPro" id="IPR041373">
    <property type="entry name" value="RT_RNaseH"/>
</dbReference>
<evidence type="ECO:0000256" key="6">
    <source>
        <dbReference type="ARBA" id="ARBA00022918"/>
    </source>
</evidence>
<accession>A0A225W3K6</accession>
<dbReference type="GO" id="GO:0003964">
    <property type="term" value="F:RNA-directed DNA polymerase activity"/>
    <property type="evidence" value="ECO:0007669"/>
    <property type="project" value="UniProtKB-KW"/>
</dbReference>
<proteinExistence type="predicted"/>
<organism evidence="8 9">
    <name type="scientific">Phytophthora megakarya</name>
    <dbReference type="NCBI Taxonomy" id="4795"/>
    <lineage>
        <taxon>Eukaryota</taxon>
        <taxon>Sar</taxon>
        <taxon>Stramenopiles</taxon>
        <taxon>Oomycota</taxon>
        <taxon>Peronosporomycetes</taxon>
        <taxon>Peronosporales</taxon>
        <taxon>Peronosporaceae</taxon>
        <taxon>Phytophthora</taxon>
    </lineage>
</organism>
<comment type="caution">
    <text evidence="8">The sequence shown here is derived from an EMBL/GenBank/DDBJ whole genome shotgun (WGS) entry which is preliminary data.</text>
</comment>
<evidence type="ECO:0000256" key="1">
    <source>
        <dbReference type="ARBA" id="ARBA00022679"/>
    </source>
</evidence>
<keyword evidence="5" id="KW-0378">Hydrolase</keyword>
<evidence type="ECO:0000256" key="2">
    <source>
        <dbReference type="ARBA" id="ARBA00022695"/>
    </source>
</evidence>
<dbReference type="OrthoDB" id="117972at2759"/>
<dbReference type="Proteomes" id="UP000198211">
    <property type="component" value="Unassembled WGS sequence"/>
</dbReference>
<dbReference type="AlphaFoldDB" id="A0A225W3K6"/>
<dbReference type="EMBL" id="NBNE01001893">
    <property type="protein sequence ID" value="OWZ12276.1"/>
    <property type="molecule type" value="Genomic_DNA"/>
</dbReference>
<keyword evidence="3" id="KW-0540">Nuclease</keyword>